<dbReference type="PRINTS" id="PR00385">
    <property type="entry name" value="P450"/>
</dbReference>
<reference evidence="10" key="1">
    <citation type="submission" date="2019-10" db="EMBL/GenBank/DDBJ databases">
        <authorList>
            <consortium name="DOE Joint Genome Institute"/>
            <person name="Kuo A."/>
            <person name="Miyauchi S."/>
            <person name="Kiss E."/>
            <person name="Drula E."/>
            <person name="Kohler A."/>
            <person name="Sanchez-Garcia M."/>
            <person name="Andreopoulos B."/>
            <person name="Barry K.W."/>
            <person name="Bonito G."/>
            <person name="Buee M."/>
            <person name="Carver A."/>
            <person name="Chen C."/>
            <person name="Cichocki N."/>
            <person name="Clum A."/>
            <person name="Culley D."/>
            <person name="Crous P.W."/>
            <person name="Fauchery L."/>
            <person name="Girlanda M."/>
            <person name="Hayes R."/>
            <person name="Keri Z."/>
            <person name="LaButti K."/>
            <person name="Lipzen A."/>
            <person name="Lombard V."/>
            <person name="Magnuson J."/>
            <person name="Maillard F."/>
            <person name="Morin E."/>
            <person name="Murat C."/>
            <person name="Nolan M."/>
            <person name="Ohm R."/>
            <person name="Pangilinan J."/>
            <person name="Pereira M."/>
            <person name="Perotto S."/>
            <person name="Peter M."/>
            <person name="Riley R."/>
            <person name="Sitrit Y."/>
            <person name="Stielow B."/>
            <person name="Szollosi G."/>
            <person name="Zifcakova L."/>
            <person name="Stursova M."/>
            <person name="Spatafora J.W."/>
            <person name="Tedersoo L."/>
            <person name="Vaario L.-M."/>
            <person name="Yamada A."/>
            <person name="Yan M."/>
            <person name="Wang P."/>
            <person name="Xu J."/>
            <person name="Bruns T."/>
            <person name="Baldrian P."/>
            <person name="Vilgalys R."/>
            <person name="Henrissat B."/>
            <person name="Grigoriev I.V."/>
            <person name="Hibbett D."/>
            <person name="Nagy L.G."/>
            <person name="Martin F.M."/>
        </authorList>
    </citation>
    <scope>NUCLEOTIDE SEQUENCE</scope>
    <source>
        <strain evidence="10">Prilba</strain>
    </source>
</reference>
<name>A0A9P5MTN8_9AGAM</name>
<evidence type="ECO:0000256" key="2">
    <source>
        <dbReference type="ARBA" id="ARBA00005179"/>
    </source>
</evidence>
<accession>A0A9P5MTN8</accession>
<evidence type="ECO:0000256" key="9">
    <source>
        <dbReference type="PIRSR" id="PIRSR602401-1"/>
    </source>
</evidence>
<sequence>MILDNLPQLPVPCVALITTLIIVLAVRYVRSPWRKVPPGPMGLPILGNALQLHDKAWMFEKDSKQKFSLRREISEHMMYLNALGQSILVINNLKTAYELLDRRANIYSGRPRFIVAHETFCGGLLMVFMQCGDLLRRYRRASHEMLSKVAVRDYHPIFRKEAVLLSCAIVKSPDALDKHIERASASAVMSMLYDYPTLEDEHDKTLTEIHAFLDRMSAASAPGAHLVELFHWMIHIPERFAKWKREGMEYFKQHSAMFKGLLDTVSKNITKGSERPSVSASLIKDSNRSGLSNTDIAWLVGALYSAGSETTATTLAWWTRAMIAHPEIQKRAQDELDAIVGRSRTPTFADAPTLPYIQALVKESLRWRPVLPLGIPHTTTVDDWYEGMFIPKGTLCLVNLWQCHHDPTSYGPDAESFNPERFLDEEGRLIPGPAETRDDGHSSYGFGRRLCVGKHAANDSLFISIATVLWAAQLEHTRDASGKEVPLDTETYVDTGVIFKPLPYKCKITPRFPEAPSLLMEEIELSKA</sequence>
<evidence type="ECO:0000256" key="8">
    <source>
        <dbReference type="ARBA" id="ARBA00023033"/>
    </source>
</evidence>
<reference evidence="10" key="2">
    <citation type="journal article" date="2020" name="Nat. Commun.">
        <title>Large-scale genome sequencing of mycorrhizal fungi provides insights into the early evolution of symbiotic traits.</title>
        <authorList>
            <person name="Miyauchi S."/>
            <person name="Kiss E."/>
            <person name="Kuo A."/>
            <person name="Drula E."/>
            <person name="Kohler A."/>
            <person name="Sanchez-Garcia M."/>
            <person name="Morin E."/>
            <person name="Andreopoulos B."/>
            <person name="Barry K.W."/>
            <person name="Bonito G."/>
            <person name="Buee M."/>
            <person name="Carver A."/>
            <person name="Chen C."/>
            <person name="Cichocki N."/>
            <person name="Clum A."/>
            <person name="Culley D."/>
            <person name="Crous P.W."/>
            <person name="Fauchery L."/>
            <person name="Girlanda M."/>
            <person name="Hayes R.D."/>
            <person name="Keri Z."/>
            <person name="LaButti K."/>
            <person name="Lipzen A."/>
            <person name="Lombard V."/>
            <person name="Magnuson J."/>
            <person name="Maillard F."/>
            <person name="Murat C."/>
            <person name="Nolan M."/>
            <person name="Ohm R.A."/>
            <person name="Pangilinan J."/>
            <person name="Pereira M.F."/>
            <person name="Perotto S."/>
            <person name="Peter M."/>
            <person name="Pfister S."/>
            <person name="Riley R."/>
            <person name="Sitrit Y."/>
            <person name="Stielow J.B."/>
            <person name="Szollosi G."/>
            <person name="Zifcakova L."/>
            <person name="Stursova M."/>
            <person name="Spatafora J.W."/>
            <person name="Tedersoo L."/>
            <person name="Vaario L.M."/>
            <person name="Yamada A."/>
            <person name="Yan M."/>
            <person name="Wang P."/>
            <person name="Xu J."/>
            <person name="Bruns T."/>
            <person name="Baldrian P."/>
            <person name="Vilgalys R."/>
            <person name="Dunand C."/>
            <person name="Henrissat B."/>
            <person name="Grigoriev I.V."/>
            <person name="Hibbett D."/>
            <person name="Nagy L.G."/>
            <person name="Martin F.M."/>
        </authorList>
    </citation>
    <scope>NUCLEOTIDE SEQUENCE</scope>
    <source>
        <strain evidence="10">Prilba</strain>
    </source>
</reference>
<dbReference type="GO" id="GO:0016705">
    <property type="term" value="F:oxidoreductase activity, acting on paired donors, with incorporation or reduction of molecular oxygen"/>
    <property type="evidence" value="ECO:0007669"/>
    <property type="project" value="InterPro"/>
</dbReference>
<dbReference type="PANTHER" id="PTHR46300">
    <property type="entry name" value="P450, PUTATIVE (EUROFUNG)-RELATED-RELATED"/>
    <property type="match status" value="1"/>
</dbReference>
<dbReference type="GO" id="GO:0020037">
    <property type="term" value="F:heme binding"/>
    <property type="evidence" value="ECO:0007669"/>
    <property type="project" value="InterPro"/>
</dbReference>
<dbReference type="EMBL" id="WHVB01000011">
    <property type="protein sequence ID" value="KAF8478445.1"/>
    <property type="molecule type" value="Genomic_DNA"/>
</dbReference>
<proteinExistence type="inferred from homology"/>
<dbReference type="InterPro" id="IPR050364">
    <property type="entry name" value="Cytochrome_P450_fung"/>
</dbReference>
<dbReference type="InterPro" id="IPR002401">
    <property type="entry name" value="Cyt_P450_E_grp-I"/>
</dbReference>
<keyword evidence="7 9" id="KW-0408">Iron</keyword>
<dbReference type="Pfam" id="PF00067">
    <property type="entry name" value="p450"/>
    <property type="match status" value="1"/>
</dbReference>
<evidence type="ECO:0000313" key="10">
    <source>
        <dbReference type="EMBL" id="KAF8478445.1"/>
    </source>
</evidence>
<comment type="similarity">
    <text evidence="3">Belongs to the cytochrome P450 family.</text>
</comment>
<keyword evidence="8" id="KW-0503">Monooxygenase</keyword>
<evidence type="ECO:0000256" key="7">
    <source>
        <dbReference type="ARBA" id="ARBA00023004"/>
    </source>
</evidence>
<dbReference type="PANTHER" id="PTHR46300:SF7">
    <property type="entry name" value="P450, PUTATIVE (EUROFUNG)-RELATED"/>
    <property type="match status" value="1"/>
</dbReference>
<evidence type="ECO:0000256" key="1">
    <source>
        <dbReference type="ARBA" id="ARBA00001971"/>
    </source>
</evidence>
<dbReference type="InterPro" id="IPR036396">
    <property type="entry name" value="Cyt_P450_sf"/>
</dbReference>
<keyword evidence="5 9" id="KW-0479">Metal-binding</keyword>
<comment type="pathway">
    <text evidence="2">Secondary metabolite biosynthesis.</text>
</comment>
<evidence type="ECO:0000256" key="6">
    <source>
        <dbReference type="ARBA" id="ARBA00023002"/>
    </source>
</evidence>
<keyword evidence="11" id="KW-1185">Reference proteome</keyword>
<keyword evidence="4 9" id="KW-0349">Heme</keyword>
<feature type="binding site" description="axial binding residue" evidence="9">
    <location>
        <position position="451"/>
    </location>
    <ligand>
        <name>heme</name>
        <dbReference type="ChEBI" id="CHEBI:30413"/>
    </ligand>
    <ligandPart>
        <name>Fe</name>
        <dbReference type="ChEBI" id="CHEBI:18248"/>
    </ligandPart>
</feature>
<dbReference type="GO" id="GO:0005506">
    <property type="term" value="F:iron ion binding"/>
    <property type="evidence" value="ECO:0007669"/>
    <property type="project" value="InterPro"/>
</dbReference>
<evidence type="ECO:0000313" key="11">
    <source>
        <dbReference type="Proteomes" id="UP000759537"/>
    </source>
</evidence>
<dbReference type="SUPFAM" id="SSF48264">
    <property type="entry name" value="Cytochrome P450"/>
    <property type="match status" value="1"/>
</dbReference>
<gene>
    <name evidence="10" type="ORF">DFH94DRAFT_693824</name>
</gene>
<dbReference type="Proteomes" id="UP000759537">
    <property type="component" value="Unassembled WGS sequence"/>
</dbReference>
<dbReference type="AlphaFoldDB" id="A0A9P5MTN8"/>
<dbReference type="GO" id="GO:0004497">
    <property type="term" value="F:monooxygenase activity"/>
    <property type="evidence" value="ECO:0007669"/>
    <property type="project" value="UniProtKB-KW"/>
</dbReference>
<keyword evidence="6" id="KW-0560">Oxidoreductase</keyword>
<comment type="caution">
    <text evidence="10">The sequence shown here is derived from an EMBL/GenBank/DDBJ whole genome shotgun (WGS) entry which is preliminary data.</text>
</comment>
<dbReference type="Gene3D" id="1.10.630.10">
    <property type="entry name" value="Cytochrome P450"/>
    <property type="match status" value="1"/>
</dbReference>
<dbReference type="PRINTS" id="PR00463">
    <property type="entry name" value="EP450I"/>
</dbReference>
<dbReference type="OrthoDB" id="2789670at2759"/>
<organism evidence="10 11">
    <name type="scientific">Russula ochroleuca</name>
    <dbReference type="NCBI Taxonomy" id="152965"/>
    <lineage>
        <taxon>Eukaryota</taxon>
        <taxon>Fungi</taxon>
        <taxon>Dikarya</taxon>
        <taxon>Basidiomycota</taxon>
        <taxon>Agaricomycotina</taxon>
        <taxon>Agaricomycetes</taxon>
        <taxon>Russulales</taxon>
        <taxon>Russulaceae</taxon>
        <taxon>Russula</taxon>
    </lineage>
</organism>
<dbReference type="CDD" id="cd11065">
    <property type="entry name" value="CYP64-like"/>
    <property type="match status" value="1"/>
</dbReference>
<dbReference type="InterPro" id="IPR001128">
    <property type="entry name" value="Cyt_P450"/>
</dbReference>
<evidence type="ECO:0000256" key="3">
    <source>
        <dbReference type="ARBA" id="ARBA00010617"/>
    </source>
</evidence>
<evidence type="ECO:0000256" key="4">
    <source>
        <dbReference type="ARBA" id="ARBA00022617"/>
    </source>
</evidence>
<evidence type="ECO:0000256" key="5">
    <source>
        <dbReference type="ARBA" id="ARBA00022723"/>
    </source>
</evidence>
<protein>
    <submittedName>
        <fullName evidence="10">Cytochrome P450</fullName>
    </submittedName>
</protein>
<comment type="cofactor">
    <cofactor evidence="1 9">
        <name>heme</name>
        <dbReference type="ChEBI" id="CHEBI:30413"/>
    </cofactor>
</comment>